<dbReference type="InParanoid" id="A7SQ56"/>
<dbReference type="HOGENOM" id="CLU_693191_0_0_1"/>
<accession>A7SQ56</accession>
<evidence type="ECO:0000313" key="2">
    <source>
        <dbReference type="EMBL" id="EDO34157.1"/>
    </source>
</evidence>
<name>A7SQ56_NEMVE</name>
<dbReference type="PANTHER" id="PTHR24023">
    <property type="entry name" value="COLLAGEN ALPHA"/>
    <property type="match status" value="1"/>
</dbReference>
<proteinExistence type="predicted"/>
<feature type="compositionally biased region" description="Gly residues" evidence="1">
    <location>
        <begin position="367"/>
        <end position="379"/>
    </location>
</feature>
<keyword evidence="3" id="KW-1185">Reference proteome</keyword>
<evidence type="ECO:0000256" key="1">
    <source>
        <dbReference type="SAM" id="MobiDB-lite"/>
    </source>
</evidence>
<dbReference type="InterPro" id="IPR008160">
    <property type="entry name" value="Collagen"/>
</dbReference>
<dbReference type="Pfam" id="PF01391">
    <property type="entry name" value="Collagen"/>
    <property type="match status" value="1"/>
</dbReference>
<dbReference type="EMBL" id="DS469741">
    <property type="protein sequence ID" value="EDO34157.1"/>
    <property type="molecule type" value="Genomic_DNA"/>
</dbReference>
<dbReference type="AlphaFoldDB" id="A7SQ56"/>
<feature type="compositionally biased region" description="Basic and acidic residues" evidence="1">
    <location>
        <begin position="389"/>
        <end position="398"/>
    </location>
</feature>
<dbReference type="Proteomes" id="UP000001593">
    <property type="component" value="Unassembled WGS sequence"/>
</dbReference>
<dbReference type="PANTHER" id="PTHR24023:SF1112">
    <property type="entry name" value="COL_CUTICLE_N DOMAIN-CONTAINING PROTEIN-RELATED"/>
    <property type="match status" value="1"/>
</dbReference>
<reference evidence="2 3" key="1">
    <citation type="journal article" date="2007" name="Science">
        <title>Sea anemone genome reveals ancestral eumetazoan gene repertoire and genomic organization.</title>
        <authorList>
            <person name="Putnam N.H."/>
            <person name="Srivastava M."/>
            <person name="Hellsten U."/>
            <person name="Dirks B."/>
            <person name="Chapman J."/>
            <person name="Salamov A."/>
            <person name="Terry A."/>
            <person name="Shapiro H."/>
            <person name="Lindquist E."/>
            <person name="Kapitonov V.V."/>
            <person name="Jurka J."/>
            <person name="Genikhovich G."/>
            <person name="Grigoriev I.V."/>
            <person name="Lucas S.M."/>
            <person name="Steele R.E."/>
            <person name="Finnerty J.R."/>
            <person name="Technau U."/>
            <person name="Martindale M.Q."/>
            <person name="Rokhsar D.S."/>
        </authorList>
    </citation>
    <scope>NUCLEOTIDE SEQUENCE [LARGE SCALE GENOMIC DNA]</scope>
    <source>
        <strain evidence="3">CH2 X CH6</strain>
    </source>
</reference>
<dbReference type="InterPro" id="IPR050149">
    <property type="entry name" value="Collagen_superfamily"/>
</dbReference>
<protein>
    <submittedName>
        <fullName evidence="2">Uncharacterized protein</fullName>
    </submittedName>
</protein>
<feature type="region of interest" description="Disordered" evidence="1">
    <location>
        <begin position="249"/>
        <end position="285"/>
    </location>
</feature>
<evidence type="ECO:0000313" key="3">
    <source>
        <dbReference type="Proteomes" id="UP000001593"/>
    </source>
</evidence>
<dbReference type="eggNOG" id="KOG3544">
    <property type="taxonomic scope" value="Eukaryota"/>
</dbReference>
<feature type="region of interest" description="Disordered" evidence="1">
    <location>
        <begin position="303"/>
        <end position="398"/>
    </location>
</feature>
<dbReference type="STRING" id="45351.A7SQ56"/>
<gene>
    <name evidence="2" type="ORF">NEMVEDRAFT_v1g215690</name>
</gene>
<sequence>MKSYPVYRNNIVRESDGVAVRPRTSSFRLTLFKDSLDQFYGDNGSVHGDELISQAYKFKQGEHEEVSAFASRLDTQLRKAKEQGAELLKDDDALSKHLSLIFWEGLLFGIRDKARHKKDQCKSFSELIEAARYGEREYRVSHSPHTSASFKQAQTSAAKNQASPWLPEIFAPVTREVRDIMKPQGSHFEQSQPKVTSGMKSQVYQTTPPNYSWNPPPATFYPQPQGAQGYHLGQPHPYQYQQSYQYWPSQHSSQMFSPQGSALPRTRTLGGSSPQSPVPESPQAQNCVGVGCQDECDCLKGPKGARGRPGPQGKMGPQGDPGPAGKDGLRGPKGVKGEAGVQGPTGPAGDPGMTGVPGFPGINAIPGEGGLPGGNGLPGNPGDPGRPGLKGEEPTFVW</sequence>
<organism evidence="2 3">
    <name type="scientific">Nematostella vectensis</name>
    <name type="common">Starlet sea anemone</name>
    <dbReference type="NCBI Taxonomy" id="45351"/>
    <lineage>
        <taxon>Eukaryota</taxon>
        <taxon>Metazoa</taxon>
        <taxon>Cnidaria</taxon>
        <taxon>Anthozoa</taxon>
        <taxon>Hexacorallia</taxon>
        <taxon>Actiniaria</taxon>
        <taxon>Edwardsiidae</taxon>
        <taxon>Nematostella</taxon>
    </lineage>
</organism>